<dbReference type="Gene3D" id="2.40.50.140">
    <property type="entry name" value="Nucleic acid-binding proteins"/>
    <property type="match status" value="1"/>
</dbReference>
<accession>A0ABY9VHC6</accession>
<evidence type="ECO:0000313" key="3">
    <source>
        <dbReference type="Proteomes" id="UP001303324"/>
    </source>
</evidence>
<reference evidence="2 3" key="1">
    <citation type="submission" date="2023-09" db="EMBL/GenBank/DDBJ databases">
        <title>Microbial mechanism of fulvic acid promoting antimony reduction mineralization in rice fields.</title>
        <authorList>
            <person name="Chen G."/>
            <person name="Lan J."/>
        </authorList>
    </citation>
    <scope>NUCLEOTIDE SEQUENCE [LARGE SCALE GENOMIC DNA]</scope>
    <source>
        <strain evidence="2 3">PS1</strain>
    </source>
</reference>
<dbReference type="EMBL" id="CP134494">
    <property type="protein sequence ID" value="WNF23293.1"/>
    <property type="molecule type" value="Genomic_DNA"/>
</dbReference>
<feature type="signal peptide" evidence="1">
    <location>
        <begin position="1"/>
        <end position="24"/>
    </location>
</feature>
<dbReference type="InterPro" id="IPR012340">
    <property type="entry name" value="NA-bd_OB-fold"/>
</dbReference>
<feature type="chain" id="PRO_5045387785" evidence="1">
    <location>
        <begin position="25"/>
        <end position="111"/>
    </location>
</feature>
<keyword evidence="1" id="KW-0732">Signal</keyword>
<protein>
    <submittedName>
        <fullName evidence="2">DUF3221 domain-containing protein</fullName>
    </submittedName>
</protein>
<dbReference type="RefSeq" id="WP_311073522.1">
    <property type="nucleotide sequence ID" value="NZ_CP134494.1"/>
</dbReference>
<proteinExistence type="predicted"/>
<organism evidence="2 3">
    <name type="scientific">Mesobacillus jeotgali</name>
    <dbReference type="NCBI Taxonomy" id="129985"/>
    <lineage>
        <taxon>Bacteria</taxon>
        <taxon>Bacillati</taxon>
        <taxon>Bacillota</taxon>
        <taxon>Bacilli</taxon>
        <taxon>Bacillales</taxon>
        <taxon>Bacillaceae</taxon>
        <taxon>Mesobacillus</taxon>
    </lineage>
</organism>
<dbReference type="Pfam" id="PF11518">
    <property type="entry name" value="DUF3221"/>
    <property type="match status" value="1"/>
</dbReference>
<keyword evidence="3" id="KW-1185">Reference proteome</keyword>
<dbReference type="Proteomes" id="UP001303324">
    <property type="component" value="Chromosome"/>
</dbReference>
<dbReference type="InterPro" id="IPR021598">
    <property type="entry name" value="DUF3221"/>
</dbReference>
<evidence type="ECO:0000313" key="2">
    <source>
        <dbReference type="EMBL" id="WNF23293.1"/>
    </source>
</evidence>
<gene>
    <name evidence="2" type="ORF">RH061_01920</name>
</gene>
<evidence type="ECO:0000256" key="1">
    <source>
        <dbReference type="SAM" id="SignalP"/>
    </source>
</evidence>
<sequence>MKAIKLFFAVMMMLAIYLAGCAKAEEPREGFVLEVKDESILVAQNITMERYNELKDVSSEALIDQGGLDLIWLTYEKAADFKKGDQVQFWLDGDVRESYPAQADARKIEHK</sequence>
<name>A0ABY9VHC6_9BACI</name>